<evidence type="ECO:0000256" key="3">
    <source>
        <dbReference type="ARBA" id="ARBA00023163"/>
    </source>
</evidence>
<dbReference type="RefSeq" id="WP_099623575.1">
    <property type="nucleotide sequence ID" value="NZ_CP024201.1"/>
</dbReference>
<dbReference type="InterPro" id="IPR009057">
    <property type="entry name" value="Homeodomain-like_sf"/>
</dbReference>
<keyword evidence="7" id="KW-1185">Reference proteome</keyword>
<name>A0A2D2B279_9CAUL</name>
<dbReference type="GO" id="GO:0003700">
    <property type="term" value="F:DNA-binding transcription factor activity"/>
    <property type="evidence" value="ECO:0007669"/>
    <property type="project" value="TreeGrafter"/>
</dbReference>
<reference evidence="6 7" key="1">
    <citation type="submission" date="2017-10" db="EMBL/GenBank/DDBJ databases">
        <title>Genome sequence of Caulobacter mirabilis FWC38.</title>
        <authorList>
            <person name="Fiebig A."/>
            <person name="Crosson S."/>
        </authorList>
    </citation>
    <scope>NUCLEOTIDE SEQUENCE [LARGE SCALE GENOMIC DNA]</scope>
    <source>
        <strain evidence="6 7">FWC 38</strain>
    </source>
</reference>
<dbReference type="InterPro" id="IPR001647">
    <property type="entry name" value="HTH_TetR"/>
</dbReference>
<keyword evidence="3" id="KW-0804">Transcription</keyword>
<dbReference type="EMBL" id="CP024201">
    <property type="protein sequence ID" value="ATQ44327.1"/>
    <property type="molecule type" value="Genomic_DNA"/>
</dbReference>
<evidence type="ECO:0000256" key="4">
    <source>
        <dbReference type="PROSITE-ProRule" id="PRU00335"/>
    </source>
</evidence>
<dbReference type="KEGG" id="cmb:CSW64_19005"/>
<dbReference type="Proteomes" id="UP000228945">
    <property type="component" value="Chromosome"/>
</dbReference>
<dbReference type="PRINTS" id="PR00455">
    <property type="entry name" value="HTHTETR"/>
</dbReference>
<dbReference type="GO" id="GO:0000976">
    <property type="term" value="F:transcription cis-regulatory region binding"/>
    <property type="evidence" value="ECO:0007669"/>
    <property type="project" value="TreeGrafter"/>
</dbReference>
<feature type="DNA-binding region" description="H-T-H motif" evidence="4">
    <location>
        <begin position="49"/>
        <end position="68"/>
    </location>
</feature>
<gene>
    <name evidence="6" type="ORF">CSW64_19005</name>
</gene>
<dbReference type="InterPro" id="IPR011075">
    <property type="entry name" value="TetR_C"/>
</dbReference>
<dbReference type="Gene3D" id="1.10.357.10">
    <property type="entry name" value="Tetracycline Repressor, domain 2"/>
    <property type="match status" value="1"/>
</dbReference>
<evidence type="ECO:0000256" key="1">
    <source>
        <dbReference type="ARBA" id="ARBA00023015"/>
    </source>
</evidence>
<dbReference type="PROSITE" id="PS50977">
    <property type="entry name" value="HTH_TETR_2"/>
    <property type="match status" value="1"/>
</dbReference>
<dbReference type="InterPro" id="IPR036271">
    <property type="entry name" value="Tet_transcr_reg_TetR-rel_C_sf"/>
</dbReference>
<dbReference type="AlphaFoldDB" id="A0A2D2B279"/>
<sequence length="215" mass="23885">MNHIPMRMNAPAVRPQKMTRRALAKQQTREKVLQSARDLFIERGYEGATIRDIARAAGMSTGAVFASFTDKTELFDAILNDDFAALQDPMQDALVNGKTTREALVGMFGAAYRAHADQLPLIQAALAASWTRTPEAERLRRESLRPIRALVIQALERGVEHGELAARVDLRLVADMLWDLYLAGYRPAAFDGLSVENQTERLAQRIDVILAALKA</sequence>
<organism evidence="6 7">
    <name type="scientific">Caulobacter mirabilis</name>
    <dbReference type="NCBI Taxonomy" id="69666"/>
    <lineage>
        <taxon>Bacteria</taxon>
        <taxon>Pseudomonadati</taxon>
        <taxon>Pseudomonadota</taxon>
        <taxon>Alphaproteobacteria</taxon>
        <taxon>Caulobacterales</taxon>
        <taxon>Caulobacteraceae</taxon>
        <taxon>Caulobacter</taxon>
    </lineage>
</organism>
<dbReference type="PANTHER" id="PTHR30055">
    <property type="entry name" value="HTH-TYPE TRANSCRIPTIONAL REGULATOR RUTR"/>
    <property type="match status" value="1"/>
</dbReference>
<dbReference type="SUPFAM" id="SSF46689">
    <property type="entry name" value="Homeodomain-like"/>
    <property type="match status" value="1"/>
</dbReference>
<dbReference type="PANTHER" id="PTHR30055:SF234">
    <property type="entry name" value="HTH-TYPE TRANSCRIPTIONAL REGULATOR BETI"/>
    <property type="match status" value="1"/>
</dbReference>
<evidence type="ECO:0000313" key="7">
    <source>
        <dbReference type="Proteomes" id="UP000228945"/>
    </source>
</evidence>
<dbReference type="OrthoDB" id="9816431at2"/>
<evidence type="ECO:0000256" key="2">
    <source>
        <dbReference type="ARBA" id="ARBA00023125"/>
    </source>
</evidence>
<proteinExistence type="predicted"/>
<dbReference type="Pfam" id="PF00440">
    <property type="entry name" value="TetR_N"/>
    <property type="match status" value="1"/>
</dbReference>
<keyword evidence="2 4" id="KW-0238">DNA-binding</keyword>
<dbReference type="InterPro" id="IPR050109">
    <property type="entry name" value="HTH-type_TetR-like_transc_reg"/>
</dbReference>
<dbReference type="SUPFAM" id="SSF48498">
    <property type="entry name" value="Tetracyclin repressor-like, C-terminal domain"/>
    <property type="match status" value="1"/>
</dbReference>
<protein>
    <submittedName>
        <fullName evidence="6">TetR family transcriptional regulator</fullName>
    </submittedName>
</protein>
<accession>A0A2D2B279</accession>
<keyword evidence="1" id="KW-0805">Transcription regulation</keyword>
<dbReference type="Pfam" id="PF16859">
    <property type="entry name" value="TetR_C_11"/>
    <property type="match status" value="1"/>
</dbReference>
<evidence type="ECO:0000313" key="6">
    <source>
        <dbReference type="EMBL" id="ATQ44327.1"/>
    </source>
</evidence>
<feature type="domain" description="HTH tetR-type" evidence="5">
    <location>
        <begin position="26"/>
        <end position="86"/>
    </location>
</feature>
<evidence type="ECO:0000259" key="5">
    <source>
        <dbReference type="PROSITE" id="PS50977"/>
    </source>
</evidence>